<dbReference type="InterPro" id="IPR011992">
    <property type="entry name" value="EF-hand-dom_pair"/>
</dbReference>
<dbReference type="PROSITE" id="PS50222">
    <property type="entry name" value="EF_HAND_2"/>
    <property type="match status" value="1"/>
</dbReference>
<comment type="caution">
    <text evidence="3">The sequence shown here is derived from an EMBL/GenBank/DDBJ whole genome shotgun (WGS) entry which is preliminary data.</text>
</comment>
<reference evidence="3 4" key="1">
    <citation type="journal article" date="2015" name="Genome Biol. Evol.">
        <title>The genome of winter moth (Operophtera brumata) provides a genomic perspective on sexual dimorphism and phenology.</title>
        <authorList>
            <person name="Derks M.F."/>
            <person name="Smit S."/>
            <person name="Salis L."/>
            <person name="Schijlen E."/>
            <person name="Bossers A."/>
            <person name="Mateman C."/>
            <person name="Pijl A.S."/>
            <person name="de Ridder D."/>
            <person name="Groenen M.A."/>
            <person name="Visser M.E."/>
            <person name="Megens H.J."/>
        </authorList>
    </citation>
    <scope>NUCLEOTIDE SEQUENCE [LARGE SCALE GENOMIC DNA]</scope>
    <source>
        <strain evidence="3">WM2013NL</strain>
        <tissue evidence="3">Head and thorax</tissue>
    </source>
</reference>
<dbReference type="AlphaFoldDB" id="A0A0L7L9H2"/>
<dbReference type="EMBL" id="JTDY01002128">
    <property type="protein sequence ID" value="KOB72040.1"/>
    <property type="molecule type" value="Genomic_DNA"/>
</dbReference>
<dbReference type="Proteomes" id="UP000037510">
    <property type="component" value="Unassembled WGS sequence"/>
</dbReference>
<protein>
    <recommendedName>
        <fullName evidence="2">EF-hand domain-containing protein</fullName>
    </recommendedName>
</protein>
<evidence type="ECO:0000256" key="1">
    <source>
        <dbReference type="ARBA" id="ARBA00022837"/>
    </source>
</evidence>
<evidence type="ECO:0000313" key="3">
    <source>
        <dbReference type="EMBL" id="KOB72040.1"/>
    </source>
</evidence>
<gene>
    <name evidence="3" type="ORF">OBRU01_12806</name>
</gene>
<organism evidence="3 4">
    <name type="scientific">Operophtera brumata</name>
    <name type="common">Winter moth</name>
    <name type="synonym">Phalaena brumata</name>
    <dbReference type="NCBI Taxonomy" id="104452"/>
    <lineage>
        <taxon>Eukaryota</taxon>
        <taxon>Metazoa</taxon>
        <taxon>Ecdysozoa</taxon>
        <taxon>Arthropoda</taxon>
        <taxon>Hexapoda</taxon>
        <taxon>Insecta</taxon>
        <taxon>Pterygota</taxon>
        <taxon>Neoptera</taxon>
        <taxon>Endopterygota</taxon>
        <taxon>Lepidoptera</taxon>
        <taxon>Glossata</taxon>
        <taxon>Ditrysia</taxon>
        <taxon>Geometroidea</taxon>
        <taxon>Geometridae</taxon>
        <taxon>Larentiinae</taxon>
        <taxon>Operophtera</taxon>
    </lineage>
</organism>
<dbReference type="InterPro" id="IPR018247">
    <property type="entry name" value="EF_Hand_1_Ca_BS"/>
</dbReference>
<evidence type="ECO:0000313" key="4">
    <source>
        <dbReference type="Proteomes" id="UP000037510"/>
    </source>
</evidence>
<dbReference type="SUPFAM" id="SSF47473">
    <property type="entry name" value="EF-hand"/>
    <property type="match status" value="1"/>
</dbReference>
<accession>A0A0L7L9H2</accession>
<proteinExistence type="predicted"/>
<dbReference type="InterPro" id="IPR002048">
    <property type="entry name" value="EF_hand_dom"/>
</dbReference>
<feature type="domain" description="EF-hand" evidence="2">
    <location>
        <begin position="19"/>
        <end position="54"/>
    </location>
</feature>
<name>A0A0L7L9H2_OPEBR</name>
<keyword evidence="4" id="KW-1185">Reference proteome</keyword>
<keyword evidence="1" id="KW-0106">Calcium</keyword>
<evidence type="ECO:0000259" key="2">
    <source>
        <dbReference type="PROSITE" id="PS50222"/>
    </source>
</evidence>
<dbReference type="Gene3D" id="1.10.238.10">
    <property type="entry name" value="EF-hand"/>
    <property type="match status" value="1"/>
</dbReference>
<dbReference type="PROSITE" id="PS00018">
    <property type="entry name" value="EF_HAND_1"/>
    <property type="match status" value="1"/>
</dbReference>
<sequence length="60" mass="7213">MLQHSCQMDKNYKAYTDDQLESVLEHALKHTDINRDGYIDFIEYRLFIMTIEILHNILLV</sequence>
<dbReference type="GO" id="GO:0005509">
    <property type="term" value="F:calcium ion binding"/>
    <property type="evidence" value="ECO:0007669"/>
    <property type="project" value="InterPro"/>
</dbReference>